<organism evidence="3 4">
    <name type="scientific">Mythimna separata</name>
    <name type="common">Oriental armyworm</name>
    <name type="synonym">Pseudaletia separata</name>
    <dbReference type="NCBI Taxonomy" id="271217"/>
    <lineage>
        <taxon>Eukaryota</taxon>
        <taxon>Metazoa</taxon>
        <taxon>Ecdysozoa</taxon>
        <taxon>Arthropoda</taxon>
        <taxon>Hexapoda</taxon>
        <taxon>Insecta</taxon>
        <taxon>Pterygota</taxon>
        <taxon>Neoptera</taxon>
        <taxon>Endopterygota</taxon>
        <taxon>Lepidoptera</taxon>
        <taxon>Glossata</taxon>
        <taxon>Ditrysia</taxon>
        <taxon>Noctuoidea</taxon>
        <taxon>Noctuidae</taxon>
        <taxon>Noctuinae</taxon>
        <taxon>Hadenini</taxon>
        <taxon>Mythimna</taxon>
    </lineage>
</organism>
<comment type="caution">
    <text evidence="3">The sequence shown here is derived from an EMBL/GenBank/DDBJ whole genome shotgun (WGS) entry which is preliminary data.</text>
</comment>
<feature type="region of interest" description="Disordered" evidence="2">
    <location>
        <begin position="827"/>
        <end position="921"/>
    </location>
</feature>
<accession>A0AAD7YM42</accession>
<evidence type="ECO:0000256" key="1">
    <source>
        <dbReference type="SAM" id="Coils"/>
    </source>
</evidence>
<feature type="coiled-coil region" evidence="1">
    <location>
        <begin position="131"/>
        <end position="165"/>
    </location>
</feature>
<feature type="compositionally biased region" description="Basic and acidic residues" evidence="2">
    <location>
        <begin position="885"/>
        <end position="900"/>
    </location>
</feature>
<feature type="coiled-coil region" evidence="1">
    <location>
        <begin position="552"/>
        <end position="586"/>
    </location>
</feature>
<proteinExistence type="predicted"/>
<feature type="region of interest" description="Disordered" evidence="2">
    <location>
        <begin position="601"/>
        <end position="642"/>
    </location>
</feature>
<name>A0AAD7YM42_MYTSE</name>
<feature type="region of interest" description="Disordered" evidence="2">
    <location>
        <begin position="1065"/>
        <end position="1091"/>
    </location>
</feature>
<dbReference type="AlphaFoldDB" id="A0AAD7YM42"/>
<sequence>MGNIVSSAPTREHDAGNVTSESETMSNTSSSCDETNENVEMAGADTMTEKECRAKAKEEEMNEFKKQLDIKREQRRQILARHRTEKEELEKALQNEKVAKLELYESNKLLCELLSRNNIEIPDNILHLKGNSELTDALAQMTEEFDDLKANNLKLRKDLSETNRALQGAYSDIADLNFQNTESMKQIRALKEVVAVSKTMITLREQQLNDLKEKLNEIERTLADRETNLLSADLRQEYERQLQNIRTLRSLYEERARLAEVSRQRLVRELDEHKVLYQAEVKKCKDLNTKVEELDSKIDSLIETIDNKNSQISSCQIETNVLKAEMAVVNKLFSQVLLGDKTKQDLDTLVQRLEDNHGLLTQMAEKENGSEASSALPKLLLELVSQVDENAEKYNDDKTTDENDGSSKQETSTSEEPGKEPDTQKPTSTTAEEIVENLPKVWKVLIELLSHQNAPDGNSPEKVTTCYKSVETKSGPVLVPSVSQTYIRLKDLILEKLGLIKEVNRMKQLNGHLETRLEEQERRLCMVTTELSKTWHVVGRLRRHHHQLHTHEKILKYELQQKRKLLNELKEELEYCREKWEQAREKNTQSERDWKTLRAEFSSRKTKSGSPSFNNSGESGYSDERPSDESSESNDESEYVAEKLTRCKRKQKKSFETIPDSSTDFNLAEREDPASDLLDVADLPLDTQESEDNHDPTSEPSKSERFPKNGIICEETEDEVGDITHDDSCTEETNAEDTIVSQSIDTTIISNRESEQQITPSTSDTSPTGPVLIDPAEILRNVRLQNERLAIKDRKLNNLEIGSAALLQKTLTTAAISEQLNNTLDHLINRPTSSDCSIKTSENQEYENNTTNTETDNIDSKELPKSEPNFTDDNDSCLDNSNPEKQTECEHVPETTDQNKEPMTADSTTTLPANDSQASNNLPDFKAILENVRKQNERLAKKDERLQSLEDSCSEVVKTIANTLSTGDKIIEKLDTLHNEHQNPSSSCEDAGLLGEPKDDNSSSDKEDSMPSTSSEIDHEARFAARDLRLKTLEEQTKSLVNKVKKTNSKGVKIHYKLEELHNIYGSEGSRAGTPSEENEDKSNGSESPEE</sequence>
<feature type="coiled-coil region" evidence="1">
    <location>
        <begin position="201"/>
        <end position="311"/>
    </location>
</feature>
<feature type="compositionally biased region" description="Basic and acidic residues" evidence="2">
    <location>
        <begin position="996"/>
        <end position="1009"/>
    </location>
</feature>
<gene>
    <name evidence="3" type="ORF">PYW07_012331</name>
</gene>
<feature type="compositionally biased region" description="Basic and acidic residues" evidence="2">
    <location>
        <begin position="691"/>
        <end position="707"/>
    </location>
</feature>
<feature type="compositionally biased region" description="Acidic residues" evidence="2">
    <location>
        <begin position="629"/>
        <end position="639"/>
    </location>
</feature>
<dbReference type="EMBL" id="JARGEI010000014">
    <property type="protein sequence ID" value="KAJ8720288.1"/>
    <property type="molecule type" value="Genomic_DNA"/>
</dbReference>
<dbReference type="Gene3D" id="1.20.5.340">
    <property type="match status" value="1"/>
</dbReference>
<dbReference type="Proteomes" id="UP001231518">
    <property type="component" value="Chromosome 3"/>
</dbReference>
<protein>
    <submittedName>
        <fullName evidence="3">Uncharacterized protein</fullName>
    </submittedName>
</protein>
<evidence type="ECO:0000313" key="4">
    <source>
        <dbReference type="Proteomes" id="UP001231518"/>
    </source>
</evidence>
<feature type="compositionally biased region" description="Polar residues" evidence="2">
    <location>
        <begin position="827"/>
        <end position="839"/>
    </location>
</feature>
<feature type="region of interest" description="Disordered" evidence="2">
    <location>
        <begin position="392"/>
        <end position="431"/>
    </location>
</feature>
<feature type="compositionally biased region" description="Polar residues" evidence="2">
    <location>
        <begin position="905"/>
        <end position="921"/>
    </location>
</feature>
<feature type="compositionally biased region" description="Low complexity" evidence="2">
    <location>
        <begin position="19"/>
        <end position="31"/>
    </location>
</feature>
<feature type="compositionally biased region" description="Low complexity" evidence="2">
    <location>
        <begin position="840"/>
        <end position="855"/>
    </location>
</feature>
<feature type="region of interest" description="Disordered" evidence="2">
    <location>
        <begin position="1"/>
        <end position="48"/>
    </location>
</feature>
<feature type="compositionally biased region" description="Basic and acidic residues" evidence="2">
    <location>
        <begin position="392"/>
        <end position="407"/>
    </location>
</feature>
<keyword evidence="4" id="KW-1185">Reference proteome</keyword>
<feature type="region of interest" description="Disordered" evidence="2">
    <location>
        <begin position="687"/>
        <end position="718"/>
    </location>
</feature>
<feature type="compositionally biased region" description="Polar residues" evidence="2">
    <location>
        <begin position="608"/>
        <end position="619"/>
    </location>
</feature>
<keyword evidence="1" id="KW-0175">Coiled coil</keyword>
<reference evidence="3" key="1">
    <citation type="submission" date="2023-03" db="EMBL/GenBank/DDBJ databases">
        <title>Chromosome-level genomes of two armyworms, Mythimna separata and Mythimna loreyi, provide insights into the biosynthesis and reception of sex pheromones.</title>
        <authorList>
            <person name="Zhao H."/>
        </authorList>
    </citation>
    <scope>NUCLEOTIDE SEQUENCE</scope>
    <source>
        <strain evidence="3">BeijingLab</strain>
        <tissue evidence="3">Pupa</tissue>
    </source>
</reference>
<evidence type="ECO:0000256" key="2">
    <source>
        <dbReference type="SAM" id="MobiDB-lite"/>
    </source>
</evidence>
<evidence type="ECO:0000313" key="3">
    <source>
        <dbReference type="EMBL" id="KAJ8720288.1"/>
    </source>
</evidence>
<feature type="region of interest" description="Disordered" evidence="2">
    <location>
        <begin position="979"/>
        <end position="1023"/>
    </location>
</feature>